<name>A0ABV3TDM2_9GAMM</name>
<sequence>MTDTLPATDERLAEAIDTFNPQRLLLITDHPPALPQTRLDHWAYTGQQASDAIDALPSVDLAIIDGDAGFPSAAAAIQLVGRLRDVTATRTLVIASSARTGALPRAELIGLGLHRWQDSRDPDRRRRWFHFALQDYKTTPDWLNARHWANPELWDKFRW</sequence>
<protein>
    <submittedName>
        <fullName evidence="1">DUF6231 family protein</fullName>
    </submittedName>
</protein>
<accession>A0ABV3TDM2</accession>
<evidence type="ECO:0000313" key="2">
    <source>
        <dbReference type="Proteomes" id="UP001556709"/>
    </source>
</evidence>
<dbReference type="EMBL" id="JBAKFM010000002">
    <property type="protein sequence ID" value="MEX0469210.1"/>
    <property type="molecule type" value="Genomic_DNA"/>
</dbReference>
<gene>
    <name evidence="1" type="ORF">V6X73_05665</name>
</gene>
<evidence type="ECO:0000313" key="1">
    <source>
        <dbReference type="EMBL" id="MEX0469210.1"/>
    </source>
</evidence>
<organism evidence="1 2">
    <name type="scientific">Spiribacter pallidus</name>
    <dbReference type="NCBI Taxonomy" id="1987936"/>
    <lineage>
        <taxon>Bacteria</taxon>
        <taxon>Pseudomonadati</taxon>
        <taxon>Pseudomonadota</taxon>
        <taxon>Gammaproteobacteria</taxon>
        <taxon>Chromatiales</taxon>
        <taxon>Ectothiorhodospiraceae</taxon>
        <taxon>Spiribacter</taxon>
    </lineage>
</organism>
<proteinExistence type="predicted"/>
<dbReference type="Pfam" id="PF19742">
    <property type="entry name" value="DUF6231"/>
    <property type="match status" value="1"/>
</dbReference>
<keyword evidence="2" id="KW-1185">Reference proteome</keyword>
<dbReference type="InterPro" id="IPR046199">
    <property type="entry name" value="DUF6231"/>
</dbReference>
<dbReference type="Proteomes" id="UP001556709">
    <property type="component" value="Unassembled WGS sequence"/>
</dbReference>
<comment type="caution">
    <text evidence="1">The sequence shown here is derived from an EMBL/GenBank/DDBJ whole genome shotgun (WGS) entry which is preliminary data.</text>
</comment>
<dbReference type="RefSeq" id="WP_367958557.1">
    <property type="nucleotide sequence ID" value="NZ_JBAKFH010000002.1"/>
</dbReference>
<reference evidence="1 2" key="1">
    <citation type="submission" date="2024-02" db="EMBL/GenBank/DDBJ databases">
        <title>New especies of Spiribacter isolated from saline water.</title>
        <authorList>
            <person name="Leon M.J."/>
            <person name="De La Haba R."/>
            <person name="Sanchez-Porro C."/>
            <person name="Ventosa A."/>
        </authorList>
    </citation>
    <scope>NUCLEOTIDE SEQUENCE [LARGE SCALE GENOMIC DNA]</scope>
    <source>
        <strain evidence="2">ag22IC6-390</strain>
    </source>
</reference>